<keyword evidence="2" id="KW-1185">Reference proteome</keyword>
<comment type="caution">
    <text evidence="1">The sequence shown here is derived from an EMBL/GenBank/DDBJ whole genome shotgun (WGS) entry which is preliminary data.</text>
</comment>
<organism evidence="1 2">
    <name type="scientific">Cichorium intybus</name>
    <name type="common">Chicory</name>
    <dbReference type="NCBI Taxonomy" id="13427"/>
    <lineage>
        <taxon>Eukaryota</taxon>
        <taxon>Viridiplantae</taxon>
        <taxon>Streptophyta</taxon>
        <taxon>Embryophyta</taxon>
        <taxon>Tracheophyta</taxon>
        <taxon>Spermatophyta</taxon>
        <taxon>Magnoliopsida</taxon>
        <taxon>eudicotyledons</taxon>
        <taxon>Gunneridae</taxon>
        <taxon>Pentapetalae</taxon>
        <taxon>asterids</taxon>
        <taxon>campanulids</taxon>
        <taxon>Asterales</taxon>
        <taxon>Asteraceae</taxon>
        <taxon>Cichorioideae</taxon>
        <taxon>Cichorieae</taxon>
        <taxon>Cichoriinae</taxon>
        <taxon>Cichorium</taxon>
    </lineage>
</organism>
<accession>A0ACB8ZL29</accession>
<reference evidence="2" key="1">
    <citation type="journal article" date="2022" name="Mol. Ecol. Resour.">
        <title>The genomes of chicory, endive, great burdock and yacon provide insights into Asteraceae palaeo-polyploidization history and plant inulin production.</title>
        <authorList>
            <person name="Fan W."/>
            <person name="Wang S."/>
            <person name="Wang H."/>
            <person name="Wang A."/>
            <person name="Jiang F."/>
            <person name="Liu H."/>
            <person name="Zhao H."/>
            <person name="Xu D."/>
            <person name="Zhang Y."/>
        </authorList>
    </citation>
    <scope>NUCLEOTIDE SEQUENCE [LARGE SCALE GENOMIC DNA]</scope>
    <source>
        <strain evidence="2">cv. Punajuju</strain>
    </source>
</reference>
<sequence>MYLIIRKVYLEKLNGGVVLRWQNTYLEDVSITVTGTRSGNISSDNQVGGNTGETFARKASVTTVIIKLDLPVPRLLATTIRISVVEINLAAYTPPTIGTINVLQELPNQVREKVAGKSAQDVLGRLVLDM</sequence>
<name>A0ACB8ZL29_CICIN</name>
<evidence type="ECO:0000313" key="1">
    <source>
        <dbReference type="EMBL" id="KAI3698288.1"/>
    </source>
</evidence>
<dbReference type="Proteomes" id="UP001055811">
    <property type="component" value="Linkage Group LG08"/>
</dbReference>
<dbReference type="EMBL" id="CM042016">
    <property type="protein sequence ID" value="KAI3698288.1"/>
    <property type="molecule type" value="Genomic_DNA"/>
</dbReference>
<evidence type="ECO:0000313" key="2">
    <source>
        <dbReference type="Proteomes" id="UP001055811"/>
    </source>
</evidence>
<reference evidence="1 2" key="2">
    <citation type="journal article" date="2022" name="Mol. Ecol. Resour.">
        <title>The genomes of chicory, endive, great burdock and yacon provide insights into Asteraceae paleo-polyploidization history and plant inulin production.</title>
        <authorList>
            <person name="Fan W."/>
            <person name="Wang S."/>
            <person name="Wang H."/>
            <person name="Wang A."/>
            <person name="Jiang F."/>
            <person name="Liu H."/>
            <person name="Zhao H."/>
            <person name="Xu D."/>
            <person name="Zhang Y."/>
        </authorList>
    </citation>
    <scope>NUCLEOTIDE SEQUENCE [LARGE SCALE GENOMIC DNA]</scope>
    <source>
        <strain evidence="2">cv. Punajuju</strain>
        <tissue evidence="1">Leaves</tissue>
    </source>
</reference>
<proteinExistence type="predicted"/>
<gene>
    <name evidence="1" type="ORF">L2E82_41718</name>
</gene>
<protein>
    <submittedName>
        <fullName evidence="1">Uncharacterized protein</fullName>
    </submittedName>
</protein>